<protein>
    <submittedName>
        <fullName evidence="1">Uncharacterized protein</fullName>
    </submittedName>
</protein>
<dbReference type="KEGG" id="suam:BOO69_11255"/>
<dbReference type="EMBL" id="CP018076">
    <property type="protein sequence ID" value="APE43921.1"/>
    <property type="molecule type" value="Genomic_DNA"/>
</dbReference>
<name>A0A1J0WHW9_9RHOB</name>
<proteinExistence type="predicted"/>
<keyword evidence="2" id="KW-1185">Reference proteome</keyword>
<accession>A0A1J0WHW9</accession>
<gene>
    <name evidence="1" type="ORF">BOO69_11255</name>
</gene>
<evidence type="ECO:0000313" key="2">
    <source>
        <dbReference type="Proteomes" id="UP000181897"/>
    </source>
</evidence>
<sequence>MRAGLLGASCLSLAACLGNGNGAAIGGGGGGGGGGPATTRAEYDAKFDQLQNTTSLAPTSVELVGQGTFRGNTLLNVTTNDQAATQGYALGDLEVQADFDNETIAGTATNFRGEIGGNAFTLDGTLDSANGIAPSVLSEQVQPIILPPGVPPIPGAPTEVVTNTFTLNMGGQLADPVSGSIGNVYLGLGGSFLGPIGGGQAQAAVGPATVVVTEQPGGAPIVIGGGGTFVLERD</sequence>
<dbReference type="Proteomes" id="UP000181897">
    <property type="component" value="Chromosome"/>
</dbReference>
<reference evidence="1 2" key="1">
    <citation type="submission" date="2016-11" db="EMBL/GenBank/DDBJ databases">
        <title>Complete genome sequence of Sulfitobacter sp. AM1-D1, a toxic bacteria associated with marine dinoflagellate Alexandrium minutum in East China Sea.</title>
        <authorList>
            <person name="Yang Q."/>
            <person name="Zhang X."/>
            <person name="Tian X."/>
        </authorList>
    </citation>
    <scope>NUCLEOTIDE SEQUENCE [LARGE SCALE GENOMIC DNA]</scope>
    <source>
        <strain evidence="1 2">AM1-D1</strain>
    </source>
</reference>
<organism evidence="1 2">
    <name type="scientific">Sulfitobacter alexandrii</name>
    <dbReference type="NCBI Taxonomy" id="1917485"/>
    <lineage>
        <taxon>Bacteria</taxon>
        <taxon>Pseudomonadati</taxon>
        <taxon>Pseudomonadota</taxon>
        <taxon>Alphaproteobacteria</taxon>
        <taxon>Rhodobacterales</taxon>
        <taxon>Roseobacteraceae</taxon>
        <taxon>Sulfitobacter</taxon>
    </lineage>
</organism>
<evidence type="ECO:0000313" key="1">
    <source>
        <dbReference type="EMBL" id="APE43921.1"/>
    </source>
</evidence>
<dbReference type="PROSITE" id="PS51257">
    <property type="entry name" value="PROKAR_LIPOPROTEIN"/>
    <property type="match status" value="1"/>
</dbReference>
<dbReference type="AlphaFoldDB" id="A0A1J0WHW9"/>